<gene>
    <name evidence="2" type="ORF">BGZ97_002804</name>
</gene>
<dbReference type="Proteomes" id="UP000823405">
    <property type="component" value="Unassembled WGS sequence"/>
</dbReference>
<keyword evidence="3" id="KW-1185">Reference proteome</keyword>
<sequence length="183" mass="20755">MNKTNKFQGSDLHIKEPSQLKAIAAAINPLSSQYNPHMALEAQELNRIVRRTWQPPLELFISTLADPILSNQVTRIMAAEPGITTPEATLRVFGLSTWDRPRPPNSASTATELTKSCAYSGDDAGKEEEQKEEEEDEERKEEEQEEKGLKEVRCAIHRRRQWESDRLVDAVRALMQLHAVHNA</sequence>
<feature type="compositionally biased region" description="Polar residues" evidence="1">
    <location>
        <begin position="105"/>
        <end position="114"/>
    </location>
</feature>
<organism evidence="2 3">
    <name type="scientific">Linnemannia gamsii</name>
    <dbReference type="NCBI Taxonomy" id="64522"/>
    <lineage>
        <taxon>Eukaryota</taxon>
        <taxon>Fungi</taxon>
        <taxon>Fungi incertae sedis</taxon>
        <taxon>Mucoromycota</taxon>
        <taxon>Mortierellomycotina</taxon>
        <taxon>Mortierellomycetes</taxon>
        <taxon>Mortierellales</taxon>
        <taxon>Mortierellaceae</taxon>
        <taxon>Linnemannia</taxon>
    </lineage>
</organism>
<reference evidence="2" key="1">
    <citation type="journal article" date="2020" name="Fungal Divers.">
        <title>Resolving the Mortierellaceae phylogeny through synthesis of multi-gene phylogenetics and phylogenomics.</title>
        <authorList>
            <person name="Vandepol N."/>
            <person name="Liber J."/>
            <person name="Desiro A."/>
            <person name="Na H."/>
            <person name="Kennedy M."/>
            <person name="Barry K."/>
            <person name="Grigoriev I.V."/>
            <person name="Miller A.N."/>
            <person name="O'Donnell K."/>
            <person name="Stajich J.E."/>
            <person name="Bonito G."/>
        </authorList>
    </citation>
    <scope>NUCLEOTIDE SEQUENCE</scope>
    <source>
        <strain evidence="2">NVP60</strain>
    </source>
</reference>
<dbReference type="EMBL" id="JAAAIN010001635">
    <property type="protein sequence ID" value="KAG0301388.1"/>
    <property type="molecule type" value="Genomic_DNA"/>
</dbReference>
<evidence type="ECO:0000313" key="3">
    <source>
        <dbReference type="Proteomes" id="UP000823405"/>
    </source>
</evidence>
<evidence type="ECO:0000313" key="2">
    <source>
        <dbReference type="EMBL" id="KAG0301388.1"/>
    </source>
</evidence>
<dbReference type="OrthoDB" id="2371290at2759"/>
<name>A0A9P6QVH7_9FUNG</name>
<feature type="region of interest" description="Disordered" evidence="1">
    <location>
        <begin position="96"/>
        <end position="152"/>
    </location>
</feature>
<proteinExistence type="predicted"/>
<feature type="compositionally biased region" description="Acidic residues" evidence="1">
    <location>
        <begin position="130"/>
        <end position="145"/>
    </location>
</feature>
<accession>A0A9P6QVH7</accession>
<dbReference type="AlphaFoldDB" id="A0A9P6QVH7"/>
<evidence type="ECO:0000256" key="1">
    <source>
        <dbReference type="SAM" id="MobiDB-lite"/>
    </source>
</evidence>
<protein>
    <submittedName>
        <fullName evidence="2">Uncharacterized protein</fullName>
    </submittedName>
</protein>
<comment type="caution">
    <text evidence="2">The sequence shown here is derived from an EMBL/GenBank/DDBJ whole genome shotgun (WGS) entry which is preliminary data.</text>
</comment>